<proteinExistence type="predicted"/>
<comment type="caution">
    <text evidence="1">The sequence shown here is derived from an EMBL/GenBank/DDBJ whole genome shotgun (WGS) entry which is preliminary data.</text>
</comment>
<sequence length="577" mass="62047">MKKLLLGGALVAAGVAAAVVVLDGGSDQAPSAGNPLLAYVPDDTLFFVGGLEPYHAAGYFDAFGPLGLEMPGDIRSQELEALRGEDLPAGAKILLGFYFELMMGSEAASDPLSAFGLGDSFNSVVYTVGGAPVLRTELADSTVFEAALDRIEANVGVSPQATEFEGVTYRRYALFEETEADQLFVGISAHNDVATFFLDGEIIGGDEVRSLALGLARPEQSLADGTRLTDLVKRHGFLPSSFGYLDHREIIRGITDPEGNRFGQLLTTLMADANDPEFDMLRSEACRDDLMAIANNWPQTSFGYTRLDYGTAPAIDSKLIIESRDSETMSALSSLRGHVPAYLQQEEMAGSFGLALAINSEQLTPFIQTTWRRITQAEYSCPMLLDMQADLRAQNPAMLGMFTAMLGGLQGVSVSLFDVELAPAAFGQMPEVTQLSGLVTISAKDPNALLMSAGMIPGFGSLQLPADGSAIPLPLPMMGNTQPMLALRGQHIVLYSGERAEPVAQALSNEALEANGFMAFDLDYSLYGKMFDVLDDPELQQDFQQVVEQLKGFVLRSSLDFVDDGIVFEGRMTRAVE</sequence>
<evidence type="ECO:0000313" key="2">
    <source>
        <dbReference type="Proteomes" id="UP000256763"/>
    </source>
</evidence>
<gene>
    <name evidence="1" type="ORF">CAL65_15875</name>
</gene>
<organism evidence="1 2">
    <name type="scientific">Alkalilimnicola ehrlichii</name>
    <dbReference type="NCBI Taxonomy" id="351052"/>
    <lineage>
        <taxon>Bacteria</taxon>
        <taxon>Pseudomonadati</taxon>
        <taxon>Pseudomonadota</taxon>
        <taxon>Gammaproteobacteria</taxon>
        <taxon>Chromatiales</taxon>
        <taxon>Ectothiorhodospiraceae</taxon>
        <taxon>Alkalilimnicola</taxon>
    </lineage>
</organism>
<dbReference type="EMBL" id="NFZW01000017">
    <property type="protein sequence ID" value="RFA34124.1"/>
    <property type="molecule type" value="Genomic_DNA"/>
</dbReference>
<name>A0A3E0WMD8_9GAMM</name>
<dbReference type="Proteomes" id="UP000256763">
    <property type="component" value="Unassembled WGS sequence"/>
</dbReference>
<dbReference type="AlphaFoldDB" id="A0A3E0WMD8"/>
<dbReference type="OrthoDB" id="5750169at2"/>
<evidence type="ECO:0000313" key="1">
    <source>
        <dbReference type="EMBL" id="RFA34124.1"/>
    </source>
</evidence>
<reference evidence="2" key="1">
    <citation type="submission" date="2017-05" db="EMBL/GenBank/DDBJ databases">
        <authorList>
            <person name="Sharma S."/>
            <person name="Sidhu C."/>
            <person name="Pinnaka A.K."/>
        </authorList>
    </citation>
    <scope>NUCLEOTIDE SEQUENCE [LARGE SCALE GENOMIC DNA]</scope>
    <source>
        <strain evidence="2">AK93</strain>
    </source>
</reference>
<dbReference type="RefSeq" id="WP_116303183.1">
    <property type="nucleotide sequence ID" value="NZ_NFZV01000018.1"/>
</dbReference>
<keyword evidence="2" id="KW-1185">Reference proteome</keyword>
<protein>
    <recommendedName>
        <fullName evidence="3">DUF3352 domain-containing protein</fullName>
    </recommendedName>
</protein>
<evidence type="ECO:0008006" key="3">
    <source>
        <dbReference type="Google" id="ProtNLM"/>
    </source>
</evidence>
<accession>A0A3E0WMD8</accession>